<keyword evidence="3" id="KW-1185">Reference proteome</keyword>
<feature type="domain" description="BPL/LPL catalytic" evidence="1">
    <location>
        <begin position="41"/>
        <end position="222"/>
    </location>
</feature>
<proteinExistence type="predicted"/>
<keyword evidence="2" id="KW-0436">Ligase</keyword>
<evidence type="ECO:0000259" key="1">
    <source>
        <dbReference type="PROSITE" id="PS51733"/>
    </source>
</evidence>
<dbReference type="RefSeq" id="WP_125597098.1">
    <property type="nucleotide sequence ID" value="NZ_JBHSSM010000024.1"/>
</dbReference>
<reference evidence="3" key="1">
    <citation type="journal article" date="2019" name="Int. J. Syst. Evol. Microbiol.">
        <title>The Global Catalogue of Microorganisms (GCM) 10K type strain sequencing project: providing services to taxonomists for standard genome sequencing and annotation.</title>
        <authorList>
            <consortium name="The Broad Institute Genomics Platform"/>
            <consortium name="The Broad Institute Genome Sequencing Center for Infectious Disease"/>
            <person name="Wu L."/>
            <person name="Ma J."/>
        </authorList>
    </citation>
    <scope>NUCLEOTIDE SEQUENCE [LARGE SCALE GENOMIC DNA]</scope>
    <source>
        <strain evidence="3">CCM 8897</strain>
    </source>
</reference>
<protein>
    <submittedName>
        <fullName evidence="2">Lipoate--protein ligase family protein</fullName>
    </submittedName>
</protein>
<dbReference type="InterPro" id="IPR004143">
    <property type="entry name" value="BPL_LPL_catalytic"/>
</dbReference>
<dbReference type="Pfam" id="PF21948">
    <property type="entry name" value="LplA-B_cat"/>
    <property type="match status" value="1"/>
</dbReference>
<dbReference type="PROSITE" id="PS51733">
    <property type="entry name" value="BPL_LPL_CATALYTIC"/>
    <property type="match status" value="1"/>
</dbReference>
<dbReference type="Gene3D" id="3.30.930.10">
    <property type="entry name" value="Bira Bifunctional Protein, Domain 2"/>
    <property type="match status" value="1"/>
</dbReference>
<accession>A0ABW1UU63</accession>
<sequence>MTIIIFENPTPVVDVLQCHYPPNKMLAAFADTQAFMRLVQRTQRPLLHYWTLEQTVILGLRDRQLPQLSAGLQGLGQTGWHYFFRNAGGLGIPSDQGILNISLILPPNYQVTINQGYQMMTALLQAGFAAEKLALVPGEVATSYCPGTFDLSLGTQKVAGIAQRRSRGATAIMAYLGVNGDQPQRGELMRTFYQASGGQPPLFPAVDPQVMTTLAAFLPGLQVRQTLQMIQAGLQTQGTELDPLRFMDLLAEPEYQTYFNQAQQALIELNQPIQ</sequence>
<dbReference type="GO" id="GO:0016874">
    <property type="term" value="F:ligase activity"/>
    <property type="evidence" value="ECO:0007669"/>
    <property type="project" value="UniProtKB-KW"/>
</dbReference>
<dbReference type="InterPro" id="IPR045864">
    <property type="entry name" value="aa-tRNA-synth_II/BPL/LPL"/>
</dbReference>
<gene>
    <name evidence="2" type="ORF">ACFQHW_11370</name>
</gene>
<dbReference type="Proteomes" id="UP001596310">
    <property type="component" value="Unassembled WGS sequence"/>
</dbReference>
<comment type="caution">
    <text evidence="2">The sequence shown here is derived from an EMBL/GenBank/DDBJ whole genome shotgun (WGS) entry which is preliminary data.</text>
</comment>
<name>A0ABW1UU63_9LACO</name>
<evidence type="ECO:0000313" key="2">
    <source>
        <dbReference type="EMBL" id="MFC6316165.1"/>
    </source>
</evidence>
<dbReference type="EMBL" id="JBHSSM010000024">
    <property type="protein sequence ID" value="MFC6316165.1"/>
    <property type="molecule type" value="Genomic_DNA"/>
</dbReference>
<organism evidence="2 3">
    <name type="scientific">Lapidilactobacillus achengensis</name>
    <dbReference type="NCBI Taxonomy" id="2486000"/>
    <lineage>
        <taxon>Bacteria</taxon>
        <taxon>Bacillati</taxon>
        <taxon>Bacillota</taxon>
        <taxon>Bacilli</taxon>
        <taxon>Lactobacillales</taxon>
        <taxon>Lactobacillaceae</taxon>
        <taxon>Lapidilactobacillus</taxon>
    </lineage>
</organism>
<evidence type="ECO:0000313" key="3">
    <source>
        <dbReference type="Proteomes" id="UP001596310"/>
    </source>
</evidence>
<dbReference type="SUPFAM" id="SSF55681">
    <property type="entry name" value="Class II aaRS and biotin synthetases"/>
    <property type="match status" value="1"/>
</dbReference>